<dbReference type="SUPFAM" id="SSF54427">
    <property type="entry name" value="NTF2-like"/>
    <property type="match status" value="1"/>
</dbReference>
<protein>
    <recommendedName>
        <fullName evidence="3">DUF4440 domain-containing protein</fullName>
    </recommendedName>
</protein>
<keyword evidence="2" id="KW-1185">Reference proteome</keyword>
<dbReference type="eggNOG" id="COG4319">
    <property type="taxonomic scope" value="Bacteria"/>
</dbReference>
<sequence length="126" mass="13876">MELSENTAAIAALTVASDQYEDALAQNNIPVLDELFFDGPEAVRFGATENLFGAQEIAEFRRARTNGAPARRNTRREIVALGPDVGCVNIVFERLADGRIGRQSQTWLRTAHGWRIVSAHVSLLPK</sequence>
<dbReference type="Proteomes" id="UP000179145">
    <property type="component" value="Chromosome"/>
</dbReference>
<gene>
    <name evidence="1" type="ORF">A0U89_10135</name>
</gene>
<evidence type="ECO:0000313" key="2">
    <source>
        <dbReference type="Proteomes" id="UP000179145"/>
    </source>
</evidence>
<reference evidence="1 2" key="1">
    <citation type="journal article" date="2016" name="Microb. Cell Fact.">
        <title>Dissection of exopolysaccharide biosynthesis in Kozakia baliensis.</title>
        <authorList>
            <person name="Brandt J.U."/>
            <person name="Jakob F."/>
            <person name="Behr J."/>
            <person name="Geissler A.J."/>
            <person name="Vogel R.F."/>
        </authorList>
    </citation>
    <scope>NUCLEOTIDE SEQUENCE [LARGE SCALE GENOMIC DNA]</scope>
    <source>
        <strain evidence="1 2">DSM 14400</strain>
    </source>
</reference>
<dbReference type="AlphaFoldDB" id="A0A1D8UXJ9"/>
<dbReference type="STRING" id="153496.A0U89_10135"/>
<dbReference type="InterPro" id="IPR024507">
    <property type="entry name" value="AtzH-like"/>
</dbReference>
<dbReference type="InterPro" id="IPR032710">
    <property type="entry name" value="NTF2-like_dom_sf"/>
</dbReference>
<accession>A0A1D8UXJ9</accession>
<dbReference type="EMBL" id="CP014674">
    <property type="protein sequence ID" value="AOX18267.1"/>
    <property type="molecule type" value="Genomic_DNA"/>
</dbReference>
<name>A0A1D8UXJ9_9PROT</name>
<dbReference type="KEGG" id="kba:A0U89_10135"/>
<dbReference type="Pfam" id="PF11533">
    <property type="entry name" value="AtzH-like"/>
    <property type="match status" value="1"/>
</dbReference>
<evidence type="ECO:0008006" key="3">
    <source>
        <dbReference type="Google" id="ProtNLM"/>
    </source>
</evidence>
<organism evidence="1 2">
    <name type="scientific">Kozakia baliensis</name>
    <dbReference type="NCBI Taxonomy" id="153496"/>
    <lineage>
        <taxon>Bacteria</taxon>
        <taxon>Pseudomonadati</taxon>
        <taxon>Pseudomonadota</taxon>
        <taxon>Alphaproteobacteria</taxon>
        <taxon>Acetobacterales</taxon>
        <taxon>Acetobacteraceae</taxon>
        <taxon>Kozakia</taxon>
    </lineage>
</organism>
<proteinExistence type="predicted"/>
<evidence type="ECO:0000313" key="1">
    <source>
        <dbReference type="EMBL" id="AOX18267.1"/>
    </source>
</evidence>
<dbReference type="Gene3D" id="3.10.450.50">
    <property type="match status" value="1"/>
</dbReference>